<feature type="signal peptide" evidence="2">
    <location>
        <begin position="1"/>
        <end position="27"/>
    </location>
</feature>
<dbReference type="EMBL" id="JBGBPQ010000008">
    <property type="protein sequence ID" value="KAL1520453.1"/>
    <property type="molecule type" value="Genomic_DNA"/>
</dbReference>
<feature type="chain" id="PRO_5044346564" evidence="2">
    <location>
        <begin position="28"/>
        <end position="334"/>
    </location>
</feature>
<reference evidence="3 4" key="1">
    <citation type="journal article" date="2024" name="Science">
        <title>Giant polyketide synthase enzymes in the biosynthesis of giant marine polyether toxins.</title>
        <authorList>
            <person name="Fallon T.R."/>
            <person name="Shende V.V."/>
            <person name="Wierzbicki I.H."/>
            <person name="Pendleton A.L."/>
            <person name="Watervoot N.F."/>
            <person name="Auber R.P."/>
            <person name="Gonzalez D.J."/>
            <person name="Wisecaver J.H."/>
            <person name="Moore B.S."/>
        </authorList>
    </citation>
    <scope>NUCLEOTIDE SEQUENCE [LARGE SCALE GENOMIC DNA]</scope>
    <source>
        <strain evidence="3 4">12B1</strain>
    </source>
</reference>
<evidence type="ECO:0000256" key="2">
    <source>
        <dbReference type="SAM" id="SignalP"/>
    </source>
</evidence>
<feature type="compositionally biased region" description="Low complexity" evidence="1">
    <location>
        <begin position="39"/>
        <end position="48"/>
    </location>
</feature>
<evidence type="ECO:0000313" key="4">
    <source>
        <dbReference type="Proteomes" id="UP001515480"/>
    </source>
</evidence>
<evidence type="ECO:0000313" key="3">
    <source>
        <dbReference type="EMBL" id="KAL1520453.1"/>
    </source>
</evidence>
<gene>
    <name evidence="3" type="ORF">AB1Y20_022034</name>
</gene>
<evidence type="ECO:0000256" key="1">
    <source>
        <dbReference type="SAM" id="MobiDB-lite"/>
    </source>
</evidence>
<dbReference type="Proteomes" id="UP001515480">
    <property type="component" value="Unassembled WGS sequence"/>
</dbReference>
<feature type="region of interest" description="Disordered" evidence="1">
    <location>
        <begin position="25"/>
        <end position="70"/>
    </location>
</feature>
<comment type="caution">
    <text evidence="3">The sequence shown here is derived from an EMBL/GenBank/DDBJ whole genome shotgun (WGS) entry which is preliminary data.</text>
</comment>
<keyword evidence="2" id="KW-0732">Signal</keyword>
<sequence length="334" mass="37248">MGALIPSTLWALALLHAPLTSPRAATAHRPLAPPRRTADAPTAPSARPETSRVDVAEASPVISDGRGHAEADGVKERSALVLGWFYATPRELEYVRKLYTRNGYTHVVVLPSVVQRIAKPRGWYRTIRQHTPPAHLGRHFDVVHCLSGGFLSMYVLRSSGVPITYSSLVLDSTPILPKPGSYTRFTRAYMRENGLAFPLKLLPTRAHEQLVEQRWKLGLRYIKLRHALLRKMGREEEERVASWTSGPAAWALNGDYGRVARHALSTLYQGAVDGARVLFVYNPDDPYIDCIDVDDAAQTAREAGLRVSTSRVQCNHVQSIFTSPRLIFRLLNET</sequence>
<name>A0AB34JHL8_PRYPA</name>
<accession>A0AB34JHL8</accession>
<keyword evidence="4" id="KW-1185">Reference proteome</keyword>
<proteinExistence type="predicted"/>
<organism evidence="3 4">
    <name type="scientific">Prymnesium parvum</name>
    <name type="common">Toxic golden alga</name>
    <dbReference type="NCBI Taxonomy" id="97485"/>
    <lineage>
        <taxon>Eukaryota</taxon>
        <taxon>Haptista</taxon>
        <taxon>Haptophyta</taxon>
        <taxon>Prymnesiophyceae</taxon>
        <taxon>Prymnesiales</taxon>
        <taxon>Prymnesiaceae</taxon>
        <taxon>Prymnesium</taxon>
    </lineage>
</organism>
<protein>
    <submittedName>
        <fullName evidence="3">Uncharacterized protein</fullName>
    </submittedName>
</protein>
<dbReference type="AlphaFoldDB" id="A0AB34JHL8"/>